<evidence type="ECO:0000313" key="9">
    <source>
        <dbReference type="EMBL" id="KAH6695548.1"/>
    </source>
</evidence>
<dbReference type="InterPro" id="IPR036465">
    <property type="entry name" value="vWFA_dom_sf"/>
</dbReference>
<feature type="domain" description="VWFA" evidence="7">
    <location>
        <begin position="48"/>
        <end position="168"/>
    </location>
</feature>
<keyword evidence="2" id="KW-0479">Metal-binding</keyword>
<keyword evidence="5" id="KW-0833">Ubl conjugation pathway</keyword>
<dbReference type="Gene3D" id="1.20.120.1750">
    <property type="match status" value="1"/>
</dbReference>
<evidence type="ECO:0000313" key="10">
    <source>
        <dbReference type="Proteomes" id="UP000770015"/>
    </source>
</evidence>
<dbReference type="GO" id="GO:0008270">
    <property type="term" value="F:zinc ion binding"/>
    <property type="evidence" value="ECO:0007669"/>
    <property type="project" value="UniProtKB-KW"/>
</dbReference>
<evidence type="ECO:0000256" key="4">
    <source>
        <dbReference type="ARBA" id="ARBA00022771"/>
    </source>
</evidence>
<evidence type="ECO:0000256" key="1">
    <source>
        <dbReference type="ARBA" id="ARBA00022679"/>
    </source>
</evidence>
<accession>A0A9P8VMZ9</accession>
<evidence type="ECO:0000259" key="8">
    <source>
        <dbReference type="PROSITE" id="PS51873"/>
    </source>
</evidence>
<dbReference type="EMBL" id="JAGSXJ010000002">
    <property type="protein sequence ID" value="KAH6695548.1"/>
    <property type="molecule type" value="Genomic_DNA"/>
</dbReference>
<dbReference type="PROSITE" id="PS51873">
    <property type="entry name" value="TRIAD"/>
    <property type="match status" value="1"/>
</dbReference>
<dbReference type="CDD" id="cd22584">
    <property type="entry name" value="Rcat_RBR_unk"/>
    <property type="match status" value="1"/>
</dbReference>
<sequence>MADTPMADAPTAEALMADASTADAPMTETLFMAEAPVVDAATEGGLYDLLLLTDATGSMASFLAALNRSLPDIIRMSALTDCFSRIGVLAYRDYMRCTDYNNQLTQWSGWHAPGNSALSEVSQPDLITFAGGIRADLGGGAEAAKTGLAKAHSVMRPEATTIIILFADQPPHLPWDTSSDRRIEIEHLSKPDTYGGSGPLFLDWVSAARTLSTGDRKARVFAYIDAEYDTETITSFLYLCDATGGCCIRRQGWNYGIGTSEMVLAILLSWMGLSKSGAPDLDNSRLSFETIATKYDWADPVMASTIPDESSSLFNLLLKQDPSTPLMYQGTGITSLDQVSLHIPPGRPSLQDLSKRYDSDPAYRSFAIAQLNQIIGADINAVTTNPVFGTLWRAVSRDRGNPERDGLLTNFGFRVQSLADPVSRARMTAWLEESYNYREAIADIIKAVPEAERFPCVYLDPTQDFSGISGGVDDDNSDNRDPTKFTRSELLDIGRSCDPKILRRLGKVLTRLSFASDEESLPVHIREASVTDVPRMPMALALEKHGRNLWKVLLHLILPGTKITLRPAALLAALSNRMGMLPLRAAADEELLSFRKHWGSRDVPETWSVSCLSLLLDADQDYERRVSEGTTTRPAPDACVLQSQDRRLFQTLVDYKMLEFNLDTTLTARVGWDPSTSKVAVGPLVTCIKCRLPRSVTIMGVDGICGLCEQRRGCACESCQPIPDQELRVRTNVSVSDNELTEMTWVECSDRACRSQYVVYNFNALRVRPKCFYCRHGSKGAKTPFVECSQCLSRVIWPVEYRPEGMELEEYRCTGCVSGRATIVDCDTSARELAAENGQEWLVRDDGNVFNKTLFTGQSIFNLIQSADVETLASKVTVLSRQDTPQLAIRGKLVQNSADVLASLANWVSRRQVESGTCSLCFSDSRKTDLRSACNRKGCLSLICNTCREGWYGLNARGKIINAAALCCPFCRRRPTPRSAPRELVHLGGLSEAVADTAWIYAWCSRCGFARRHMERVCANGAPQEVENWTCEACQPPRLLPLEGGVVGETVARESIMRECPGCSTMTEKASGCDHITCPCGTHWCYQCGKACSQDDIYRHMSQEHGGYYGGQDYDYDGGGDEYEDDGGW</sequence>
<protein>
    <recommendedName>
        <fullName evidence="11">Dihydroxyacid dehydratase</fullName>
    </recommendedName>
</protein>
<dbReference type="SUPFAM" id="SSF53300">
    <property type="entry name" value="vWA-like"/>
    <property type="match status" value="1"/>
</dbReference>
<proteinExistence type="predicted"/>
<dbReference type="AlphaFoldDB" id="A0A9P8VMZ9"/>
<dbReference type="OrthoDB" id="1431934at2759"/>
<name>A0A9P8VMZ9_9PEZI</name>
<evidence type="ECO:0000256" key="5">
    <source>
        <dbReference type="ARBA" id="ARBA00022786"/>
    </source>
</evidence>
<evidence type="ECO:0000256" key="6">
    <source>
        <dbReference type="ARBA" id="ARBA00022833"/>
    </source>
</evidence>
<comment type="caution">
    <text evidence="9">The sequence shown here is derived from an EMBL/GenBank/DDBJ whole genome shotgun (WGS) entry which is preliminary data.</text>
</comment>
<keyword evidence="3" id="KW-0677">Repeat</keyword>
<evidence type="ECO:0000259" key="7">
    <source>
        <dbReference type="PROSITE" id="PS50234"/>
    </source>
</evidence>
<gene>
    <name evidence="9" type="ORF">F5X68DRAFT_163812</name>
</gene>
<dbReference type="GO" id="GO:0016740">
    <property type="term" value="F:transferase activity"/>
    <property type="evidence" value="ECO:0007669"/>
    <property type="project" value="UniProtKB-KW"/>
</dbReference>
<feature type="domain" description="RING-type" evidence="8">
    <location>
        <begin position="914"/>
        <end position="1109"/>
    </location>
</feature>
<dbReference type="SUPFAM" id="SSF57850">
    <property type="entry name" value="RING/U-box"/>
    <property type="match status" value="1"/>
</dbReference>
<keyword evidence="6" id="KW-0862">Zinc</keyword>
<dbReference type="InterPro" id="IPR002035">
    <property type="entry name" value="VWF_A"/>
</dbReference>
<dbReference type="Proteomes" id="UP000770015">
    <property type="component" value="Unassembled WGS sequence"/>
</dbReference>
<evidence type="ECO:0008006" key="11">
    <source>
        <dbReference type="Google" id="ProtNLM"/>
    </source>
</evidence>
<keyword evidence="1" id="KW-0808">Transferase</keyword>
<evidence type="ECO:0000256" key="2">
    <source>
        <dbReference type="ARBA" id="ARBA00022723"/>
    </source>
</evidence>
<dbReference type="PROSITE" id="PS50234">
    <property type="entry name" value="VWFA"/>
    <property type="match status" value="1"/>
</dbReference>
<organism evidence="9 10">
    <name type="scientific">Plectosphaerella plurivora</name>
    <dbReference type="NCBI Taxonomy" id="936078"/>
    <lineage>
        <taxon>Eukaryota</taxon>
        <taxon>Fungi</taxon>
        <taxon>Dikarya</taxon>
        <taxon>Ascomycota</taxon>
        <taxon>Pezizomycotina</taxon>
        <taxon>Sordariomycetes</taxon>
        <taxon>Hypocreomycetidae</taxon>
        <taxon>Glomerellales</taxon>
        <taxon>Plectosphaerellaceae</taxon>
        <taxon>Plectosphaerella</taxon>
    </lineage>
</organism>
<keyword evidence="4" id="KW-0863">Zinc-finger</keyword>
<keyword evidence="10" id="KW-1185">Reference proteome</keyword>
<dbReference type="Pfam" id="PF26200">
    <property type="entry name" value="Rcat_RNF216"/>
    <property type="match status" value="1"/>
</dbReference>
<reference evidence="9" key="1">
    <citation type="journal article" date="2021" name="Nat. Commun.">
        <title>Genetic determinants of endophytism in the Arabidopsis root mycobiome.</title>
        <authorList>
            <person name="Mesny F."/>
            <person name="Miyauchi S."/>
            <person name="Thiergart T."/>
            <person name="Pickel B."/>
            <person name="Atanasova L."/>
            <person name="Karlsson M."/>
            <person name="Huettel B."/>
            <person name="Barry K.W."/>
            <person name="Haridas S."/>
            <person name="Chen C."/>
            <person name="Bauer D."/>
            <person name="Andreopoulos W."/>
            <person name="Pangilinan J."/>
            <person name="LaButti K."/>
            <person name="Riley R."/>
            <person name="Lipzen A."/>
            <person name="Clum A."/>
            <person name="Drula E."/>
            <person name="Henrissat B."/>
            <person name="Kohler A."/>
            <person name="Grigoriev I.V."/>
            <person name="Martin F.M."/>
            <person name="Hacquard S."/>
        </authorList>
    </citation>
    <scope>NUCLEOTIDE SEQUENCE</scope>
    <source>
        <strain evidence="9">MPI-SDFR-AT-0117</strain>
    </source>
</reference>
<dbReference type="Gene3D" id="3.40.50.410">
    <property type="entry name" value="von Willebrand factor, type A domain"/>
    <property type="match status" value="1"/>
</dbReference>
<dbReference type="InterPro" id="IPR044066">
    <property type="entry name" value="TRIAD_supradom"/>
</dbReference>
<evidence type="ECO:0000256" key="3">
    <source>
        <dbReference type="ARBA" id="ARBA00022737"/>
    </source>
</evidence>